<name>A0A7U7GCH8_9GAMM</name>
<keyword evidence="1" id="KW-0472">Membrane</keyword>
<protein>
    <submittedName>
        <fullName evidence="2">Membrane-bound metal-dependent hydrolase</fullName>
    </submittedName>
</protein>
<keyword evidence="1" id="KW-0812">Transmembrane</keyword>
<keyword evidence="1" id="KW-1133">Transmembrane helix</keyword>
<dbReference type="Proteomes" id="UP000019184">
    <property type="component" value="Unassembled WGS sequence"/>
</dbReference>
<reference evidence="2 3" key="1">
    <citation type="journal article" date="2014" name="ISME J.">
        <title>Candidatus Competibacter-lineage genomes retrieved from metagenomes reveal functional metabolic diversity.</title>
        <authorList>
            <person name="McIlroy S.J."/>
            <person name="Albertsen M."/>
            <person name="Andresen E.K."/>
            <person name="Saunders A.M."/>
            <person name="Kristiansen R."/>
            <person name="Stokholm-Bjerregaard M."/>
            <person name="Nielsen K.L."/>
            <person name="Nielsen P.H."/>
        </authorList>
    </citation>
    <scope>NUCLEOTIDE SEQUENCE [LARGE SCALE GENOMIC DNA]</scope>
    <source>
        <strain evidence="2 3">Run_B_J11</strain>
    </source>
</reference>
<sequence>MTLGTHVAFASVLYLGGATLFGYRPDLISWALAAVASLLPDIDLPPSKIGRLFWFLSVPLERRFGHRTLTHSLVAVVAVAVLAWPLTLLHPLYWGSVVGGYGSHLWLDMLNLRGIDLFWPSPIRLVTPGNRNWRIAVGSKAEMMLLSVLLVLTVALYPLSHLGFRDALQALLKSFDIAVEQYQRQIGTHWYDLELVASDNLTLARVTCRCPVVGLWKSGLVVLQDGKPRAVGKSQQNHHLLPITGRLIEGEPLAVQSVRVEMKGRTLRGLVSKVDQRRVYFINGEVQTGRIEPIANIDLYQPVAYSGQTMTLRYARASELGPWLDLVAAKGEVFVQFWLRPGEQPVYFDLGNDPPADPIPAELRRFL</sequence>
<feature type="transmembrane region" description="Helical" evidence="1">
    <location>
        <begin position="6"/>
        <end position="23"/>
    </location>
</feature>
<keyword evidence="3" id="KW-1185">Reference proteome</keyword>
<evidence type="ECO:0000256" key="1">
    <source>
        <dbReference type="SAM" id="Phobius"/>
    </source>
</evidence>
<dbReference type="EMBL" id="CBTK010000175">
    <property type="protein sequence ID" value="CDH45553.1"/>
    <property type="molecule type" value="Genomic_DNA"/>
</dbReference>
<dbReference type="PANTHER" id="PTHR35531">
    <property type="entry name" value="INNER MEMBRANE PROTEIN YBCI-RELATED"/>
    <property type="match status" value="1"/>
</dbReference>
<dbReference type="Pfam" id="PF04307">
    <property type="entry name" value="YdjM"/>
    <property type="match status" value="1"/>
</dbReference>
<dbReference type="InterPro" id="IPR007404">
    <property type="entry name" value="YdjM-like"/>
</dbReference>
<keyword evidence="2" id="KW-0378">Hydrolase</keyword>
<dbReference type="GO" id="GO:0016787">
    <property type="term" value="F:hydrolase activity"/>
    <property type="evidence" value="ECO:0007669"/>
    <property type="project" value="UniProtKB-KW"/>
</dbReference>
<organism evidence="2 3">
    <name type="scientific">Candidatus Contendobacter odensis Run_B_J11</name>
    <dbReference type="NCBI Taxonomy" id="1400861"/>
    <lineage>
        <taxon>Bacteria</taxon>
        <taxon>Pseudomonadati</taxon>
        <taxon>Pseudomonadota</taxon>
        <taxon>Gammaproteobacteria</taxon>
        <taxon>Candidatus Competibacteraceae</taxon>
        <taxon>Candidatus Contendibacter</taxon>
    </lineage>
</organism>
<comment type="caution">
    <text evidence="2">The sequence shown here is derived from an EMBL/GenBank/DDBJ whole genome shotgun (WGS) entry which is preliminary data.</text>
</comment>
<dbReference type="PANTHER" id="PTHR35531:SF1">
    <property type="entry name" value="INNER MEMBRANE PROTEIN YBCI-RELATED"/>
    <property type="match status" value="1"/>
</dbReference>
<dbReference type="AlphaFoldDB" id="A0A7U7GCH8"/>
<evidence type="ECO:0000313" key="2">
    <source>
        <dbReference type="EMBL" id="CDH45553.1"/>
    </source>
</evidence>
<proteinExistence type="predicted"/>
<accession>A0A7U7GCH8</accession>
<gene>
    <name evidence="2" type="ORF">BN874_2560003</name>
</gene>
<dbReference type="RefSeq" id="WP_034433369.1">
    <property type="nucleotide sequence ID" value="NZ_CBTK010000175.1"/>
</dbReference>
<evidence type="ECO:0000313" key="3">
    <source>
        <dbReference type="Proteomes" id="UP000019184"/>
    </source>
</evidence>
<dbReference type="OrthoDB" id="5459053at2"/>
<feature type="transmembrane region" description="Helical" evidence="1">
    <location>
        <begin position="143"/>
        <end position="164"/>
    </location>
</feature>
<feature type="transmembrane region" description="Helical" evidence="1">
    <location>
        <begin position="72"/>
        <end position="93"/>
    </location>
</feature>